<evidence type="ECO:0000313" key="11">
    <source>
        <dbReference type="Proteomes" id="UP000679179"/>
    </source>
</evidence>
<keyword evidence="7 8" id="KW-0275">Fatty acid biosynthesis</keyword>
<sequence>MILGVGVDIIEIERIEKAVVRTKSFISRAFTEEEVKLFIEKGMRSEVIAGNFAAKEAISKALGTGVRGFEFRDIEILRDKLGKPIARFRGRARIIAELRGVKNIHISISHNRKDAIAYAVLEGDEIESSNIRDNEKY</sequence>
<evidence type="ECO:0000256" key="4">
    <source>
        <dbReference type="ARBA" id="ARBA00022832"/>
    </source>
</evidence>
<dbReference type="SUPFAM" id="SSF56214">
    <property type="entry name" value="4'-phosphopantetheinyl transferase"/>
    <property type="match status" value="1"/>
</dbReference>
<comment type="cofactor">
    <cofactor evidence="8">
        <name>Mg(2+)</name>
        <dbReference type="ChEBI" id="CHEBI:18420"/>
    </cofactor>
</comment>
<dbReference type="InterPro" id="IPR008278">
    <property type="entry name" value="4-PPantetheinyl_Trfase_dom"/>
</dbReference>
<organism evidence="10 11">
    <name type="scientific">Clostridium polyendosporum</name>
    <dbReference type="NCBI Taxonomy" id="69208"/>
    <lineage>
        <taxon>Bacteria</taxon>
        <taxon>Bacillati</taxon>
        <taxon>Bacillota</taxon>
        <taxon>Clostridia</taxon>
        <taxon>Eubacteriales</taxon>
        <taxon>Clostridiaceae</taxon>
        <taxon>Clostridium</taxon>
    </lineage>
</organism>
<dbReference type="EC" id="2.7.8.7" evidence="8"/>
<evidence type="ECO:0000313" key="10">
    <source>
        <dbReference type="EMBL" id="GIM28280.1"/>
    </source>
</evidence>
<dbReference type="EMBL" id="BOPZ01000005">
    <property type="protein sequence ID" value="GIM28280.1"/>
    <property type="molecule type" value="Genomic_DNA"/>
</dbReference>
<dbReference type="GO" id="GO:0008897">
    <property type="term" value="F:holo-[acyl-carrier-protein] synthase activity"/>
    <property type="evidence" value="ECO:0007669"/>
    <property type="project" value="UniProtKB-UniRule"/>
</dbReference>
<gene>
    <name evidence="8 10" type="primary">acpS</name>
    <name evidence="10" type="ORF">CPJCM30710_09460</name>
</gene>
<dbReference type="NCBIfam" id="TIGR00556">
    <property type="entry name" value="pantethn_trn"/>
    <property type="match status" value="1"/>
</dbReference>
<keyword evidence="5 8" id="KW-0460">Magnesium</keyword>
<evidence type="ECO:0000259" key="9">
    <source>
        <dbReference type="Pfam" id="PF01648"/>
    </source>
</evidence>
<comment type="catalytic activity">
    <reaction evidence="8">
        <text>apo-[ACP] + CoA = holo-[ACP] + adenosine 3',5'-bisphosphate + H(+)</text>
        <dbReference type="Rhea" id="RHEA:12068"/>
        <dbReference type="Rhea" id="RHEA-COMP:9685"/>
        <dbReference type="Rhea" id="RHEA-COMP:9690"/>
        <dbReference type="ChEBI" id="CHEBI:15378"/>
        <dbReference type="ChEBI" id="CHEBI:29999"/>
        <dbReference type="ChEBI" id="CHEBI:57287"/>
        <dbReference type="ChEBI" id="CHEBI:58343"/>
        <dbReference type="ChEBI" id="CHEBI:64479"/>
        <dbReference type="EC" id="2.7.8.7"/>
    </reaction>
</comment>
<keyword evidence="6 8" id="KW-0443">Lipid metabolism</keyword>
<comment type="function">
    <text evidence="8">Transfers the 4'-phosphopantetheine moiety from coenzyme A to a Ser of acyl-carrier-protein.</text>
</comment>
<dbReference type="HAMAP" id="MF_00101">
    <property type="entry name" value="AcpS"/>
    <property type="match status" value="1"/>
</dbReference>
<comment type="similarity">
    <text evidence="8">Belongs to the P-Pant transferase superfamily. AcpS family.</text>
</comment>
<feature type="domain" description="4'-phosphopantetheinyl transferase" evidence="9">
    <location>
        <begin position="4"/>
        <end position="101"/>
    </location>
</feature>
<feature type="binding site" evidence="8">
    <location>
        <position position="56"/>
    </location>
    <ligand>
        <name>Mg(2+)</name>
        <dbReference type="ChEBI" id="CHEBI:18420"/>
    </ligand>
</feature>
<evidence type="ECO:0000256" key="2">
    <source>
        <dbReference type="ARBA" id="ARBA00022679"/>
    </source>
</evidence>
<keyword evidence="2 8" id="KW-0808">Transferase</keyword>
<keyword evidence="1 8" id="KW-0444">Lipid biosynthesis</keyword>
<dbReference type="RefSeq" id="WP_212903018.1">
    <property type="nucleotide sequence ID" value="NZ_BOPZ01000005.1"/>
</dbReference>
<evidence type="ECO:0000256" key="3">
    <source>
        <dbReference type="ARBA" id="ARBA00022723"/>
    </source>
</evidence>
<evidence type="ECO:0000256" key="7">
    <source>
        <dbReference type="ARBA" id="ARBA00023160"/>
    </source>
</evidence>
<dbReference type="AlphaFoldDB" id="A0A919RXF8"/>
<keyword evidence="11" id="KW-1185">Reference proteome</keyword>
<comment type="subcellular location">
    <subcellularLocation>
        <location evidence="8">Cytoplasm</location>
    </subcellularLocation>
</comment>
<dbReference type="InterPro" id="IPR002582">
    <property type="entry name" value="ACPS"/>
</dbReference>
<dbReference type="InterPro" id="IPR037143">
    <property type="entry name" value="4-PPantetheinyl_Trfase_dom_sf"/>
</dbReference>
<evidence type="ECO:0000256" key="5">
    <source>
        <dbReference type="ARBA" id="ARBA00022842"/>
    </source>
</evidence>
<keyword evidence="3 8" id="KW-0479">Metal-binding</keyword>
<accession>A0A919RXF8</accession>
<reference evidence="10" key="1">
    <citation type="submission" date="2021-03" db="EMBL/GenBank/DDBJ databases">
        <title>Taxonomic study of Clostridium polyendosporum from meadow-gley soil under rice.</title>
        <authorList>
            <person name="Kobayashi H."/>
            <person name="Tanizawa Y."/>
            <person name="Yagura M."/>
        </authorList>
    </citation>
    <scope>NUCLEOTIDE SEQUENCE</scope>
    <source>
        <strain evidence="10">JCM 30710</strain>
    </source>
</reference>
<dbReference type="Gene3D" id="3.90.470.20">
    <property type="entry name" value="4'-phosphopantetheinyl transferase domain"/>
    <property type="match status" value="1"/>
</dbReference>
<proteinExistence type="inferred from homology"/>
<dbReference type="Proteomes" id="UP000679179">
    <property type="component" value="Unassembled WGS sequence"/>
</dbReference>
<dbReference type="Pfam" id="PF01648">
    <property type="entry name" value="ACPS"/>
    <property type="match status" value="1"/>
</dbReference>
<comment type="caution">
    <text evidence="10">The sequence shown here is derived from an EMBL/GenBank/DDBJ whole genome shotgun (WGS) entry which is preliminary data.</text>
</comment>
<dbReference type="GO" id="GO:0005737">
    <property type="term" value="C:cytoplasm"/>
    <property type="evidence" value="ECO:0007669"/>
    <property type="project" value="UniProtKB-SubCell"/>
</dbReference>
<name>A0A919RXF8_9CLOT</name>
<dbReference type="InterPro" id="IPR004568">
    <property type="entry name" value="Ppantetheine-prot_Trfase_dom"/>
</dbReference>
<dbReference type="NCBIfam" id="TIGR00516">
    <property type="entry name" value="acpS"/>
    <property type="match status" value="1"/>
</dbReference>
<keyword evidence="8" id="KW-0963">Cytoplasm</keyword>
<evidence type="ECO:0000256" key="6">
    <source>
        <dbReference type="ARBA" id="ARBA00023098"/>
    </source>
</evidence>
<feature type="binding site" evidence="8">
    <location>
        <position position="8"/>
    </location>
    <ligand>
        <name>Mg(2+)</name>
        <dbReference type="ChEBI" id="CHEBI:18420"/>
    </ligand>
</feature>
<protein>
    <recommendedName>
        <fullName evidence="8">Holo-[acyl-carrier-protein] synthase</fullName>
        <shortName evidence="8">Holo-ACP synthase</shortName>
        <ecNumber evidence="8">2.7.8.7</ecNumber>
    </recommendedName>
    <alternativeName>
        <fullName evidence="8">4'-phosphopantetheinyl transferase AcpS</fullName>
    </alternativeName>
</protein>
<evidence type="ECO:0000256" key="1">
    <source>
        <dbReference type="ARBA" id="ARBA00022516"/>
    </source>
</evidence>
<dbReference type="GO" id="GO:0006633">
    <property type="term" value="P:fatty acid biosynthetic process"/>
    <property type="evidence" value="ECO:0007669"/>
    <property type="project" value="UniProtKB-UniRule"/>
</dbReference>
<dbReference type="GO" id="GO:0000287">
    <property type="term" value="F:magnesium ion binding"/>
    <property type="evidence" value="ECO:0007669"/>
    <property type="project" value="UniProtKB-UniRule"/>
</dbReference>
<keyword evidence="4 8" id="KW-0276">Fatty acid metabolism</keyword>
<evidence type="ECO:0000256" key="8">
    <source>
        <dbReference type="HAMAP-Rule" id="MF_00101"/>
    </source>
</evidence>